<dbReference type="PANTHER" id="PTHR48104:SF30">
    <property type="entry name" value="METACASPASE-1"/>
    <property type="match status" value="1"/>
</dbReference>
<dbReference type="Proteomes" id="UP000288227">
    <property type="component" value="Unassembled WGS sequence"/>
</dbReference>
<reference evidence="2 3" key="1">
    <citation type="submission" date="2018-11" db="EMBL/GenBank/DDBJ databases">
        <title>Chryseotalea sanarue gen. nov., sp., nov., a member of the family Cytophagaceae, isolated from a brackish lake in Hamamatsu Japan.</title>
        <authorList>
            <person name="Maejima Y."/>
            <person name="Iino T."/>
            <person name="Muraguchi Y."/>
            <person name="Fukuda K."/>
            <person name="Ohkuma M."/>
            <person name="Moriuchi R."/>
            <person name="Dohra H."/>
            <person name="Kimbara K."/>
            <person name="Shintani M."/>
        </authorList>
    </citation>
    <scope>NUCLEOTIDE SEQUENCE [LARGE SCALE GENOMIC DNA]</scope>
    <source>
        <strain evidence="2 3">Ys</strain>
    </source>
</reference>
<dbReference type="SUPFAM" id="SSF52129">
    <property type="entry name" value="Caspase-like"/>
    <property type="match status" value="1"/>
</dbReference>
<gene>
    <name evidence="2" type="ORF">SanaruYs_34520</name>
</gene>
<dbReference type="GO" id="GO:0005737">
    <property type="term" value="C:cytoplasm"/>
    <property type="evidence" value="ECO:0007669"/>
    <property type="project" value="TreeGrafter"/>
</dbReference>
<organism evidence="2 3">
    <name type="scientific">Chryseotalea sanaruensis</name>
    <dbReference type="NCBI Taxonomy" id="2482724"/>
    <lineage>
        <taxon>Bacteria</taxon>
        <taxon>Pseudomonadati</taxon>
        <taxon>Bacteroidota</taxon>
        <taxon>Cytophagia</taxon>
        <taxon>Cytophagales</taxon>
        <taxon>Chryseotaleaceae</taxon>
        <taxon>Chryseotalea</taxon>
    </lineage>
</organism>
<dbReference type="Gene3D" id="3.40.50.1460">
    <property type="match status" value="1"/>
</dbReference>
<evidence type="ECO:0000313" key="3">
    <source>
        <dbReference type="Proteomes" id="UP000288227"/>
    </source>
</evidence>
<dbReference type="Pfam" id="PF00656">
    <property type="entry name" value="Peptidase_C14"/>
    <property type="match status" value="1"/>
</dbReference>
<dbReference type="InterPro" id="IPR011600">
    <property type="entry name" value="Pept_C14_caspase"/>
</dbReference>
<dbReference type="OrthoDB" id="976443at2"/>
<protein>
    <recommendedName>
        <fullName evidence="1">Peptidase C14 caspase domain-containing protein</fullName>
    </recommendedName>
</protein>
<sequence length="338" mass="38110">MKVILTLAISLLLTNTVIGQKFSGLSEAVNFSIPQKSATLIGVSTPIHFKIRQGDTMFGVGQAKVFVIGKQQKTLINVPEAKTIKSNKNEPSTIPDLENNLPKYYSLIIGINDYQFDNERLRDLNKAVNDANSLQKILIENFNFQIDKSTILINPNRQEIIKELESLADRITLKDNLLIFYAGHGVWDERINIGYWLPSDAKIEDKSTWISNSTIRDYIAGINSKHTLLITDACFSGSIFKMRDIDLSDYGMSNLYRLPSRKAMTSGTLTAVPDESKFMQYFIKRLIDTEGKYISARQLFYGLETAVLNNTNTVPQFGVIQDTGDEGGDFIFIRKQKN</sequence>
<evidence type="ECO:0000259" key="1">
    <source>
        <dbReference type="Pfam" id="PF00656"/>
    </source>
</evidence>
<dbReference type="GO" id="GO:0006508">
    <property type="term" value="P:proteolysis"/>
    <property type="evidence" value="ECO:0007669"/>
    <property type="project" value="InterPro"/>
</dbReference>
<dbReference type="RefSeq" id="WP_127123863.1">
    <property type="nucleotide sequence ID" value="NZ_BHXQ01000007.1"/>
</dbReference>
<comment type="caution">
    <text evidence="2">The sequence shown here is derived from an EMBL/GenBank/DDBJ whole genome shotgun (WGS) entry which is preliminary data.</text>
</comment>
<dbReference type="PANTHER" id="PTHR48104">
    <property type="entry name" value="METACASPASE-4"/>
    <property type="match status" value="1"/>
</dbReference>
<dbReference type="AlphaFoldDB" id="A0A401UE85"/>
<evidence type="ECO:0000313" key="2">
    <source>
        <dbReference type="EMBL" id="GCC53209.1"/>
    </source>
</evidence>
<accession>A0A401UE85</accession>
<dbReference type="InterPro" id="IPR050452">
    <property type="entry name" value="Metacaspase"/>
</dbReference>
<dbReference type="EMBL" id="BHXQ01000007">
    <property type="protein sequence ID" value="GCC53209.1"/>
    <property type="molecule type" value="Genomic_DNA"/>
</dbReference>
<feature type="domain" description="Peptidase C14 caspase" evidence="1">
    <location>
        <begin position="106"/>
        <end position="248"/>
    </location>
</feature>
<proteinExistence type="predicted"/>
<dbReference type="GO" id="GO:0004197">
    <property type="term" value="F:cysteine-type endopeptidase activity"/>
    <property type="evidence" value="ECO:0007669"/>
    <property type="project" value="InterPro"/>
</dbReference>
<keyword evidence="3" id="KW-1185">Reference proteome</keyword>
<name>A0A401UE85_9BACT</name>
<dbReference type="InterPro" id="IPR029030">
    <property type="entry name" value="Caspase-like_dom_sf"/>
</dbReference>